<gene>
    <name evidence="2" type="ORF">A3C93_02165</name>
</gene>
<feature type="region of interest" description="Disordered" evidence="1">
    <location>
        <begin position="1"/>
        <end position="22"/>
    </location>
</feature>
<name>A0A1G2DDK8_9BACT</name>
<protein>
    <submittedName>
        <fullName evidence="2">Uncharacterized protein</fullName>
    </submittedName>
</protein>
<comment type="caution">
    <text evidence="2">The sequence shown here is derived from an EMBL/GenBank/DDBJ whole genome shotgun (WGS) entry which is preliminary data.</text>
</comment>
<proteinExistence type="predicted"/>
<accession>A0A1G2DDK8</accession>
<evidence type="ECO:0000313" key="3">
    <source>
        <dbReference type="Proteomes" id="UP000178636"/>
    </source>
</evidence>
<sequence>MARKHKAKDRRRSSAGRELAQDAVEEVADTAIDALSSPAKKTPVHIEPEATEGMLDTVGEALGDAAEVAGNAAEAIGEAAGAIIEGIGDAL</sequence>
<dbReference type="AlphaFoldDB" id="A0A1G2DDK8"/>
<reference evidence="2 3" key="1">
    <citation type="journal article" date="2016" name="Nat. Commun.">
        <title>Thousands of microbial genomes shed light on interconnected biogeochemical processes in an aquifer system.</title>
        <authorList>
            <person name="Anantharaman K."/>
            <person name="Brown C.T."/>
            <person name="Hug L.A."/>
            <person name="Sharon I."/>
            <person name="Castelle C.J."/>
            <person name="Probst A.J."/>
            <person name="Thomas B.C."/>
            <person name="Singh A."/>
            <person name="Wilkins M.J."/>
            <person name="Karaoz U."/>
            <person name="Brodie E.L."/>
            <person name="Williams K.H."/>
            <person name="Hubbard S.S."/>
            <person name="Banfield J.F."/>
        </authorList>
    </citation>
    <scope>NUCLEOTIDE SEQUENCE [LARGE SCALE GENOMIC DNA]</scope>
</reference>
<dbReference type="Proteomes" id="UP000178636">
    <property type="component" value="Unassembled WGS sequence"/>
</dbReference>
<feature type="compositionally biased region" description="Basic residues" evidence="1">
    <location>
        <begin position="1"/>
        <end position="14"/>
    </location>
</feature>
<evidence type="ECO:0000256" key="1">
    <source>
        <dbReference type="SAM" id="MobiDB-lite"/>
    </source>
</evidence>
<dbReference type="EMBL" id="MHLO01000029">
    <property type="protein sequence ID" value="OGZ11719.1"/>
    <property type="molecule type" value="Genomic_DNA"/>
</dbReference>
<organism evidence="2 3">
    <name type="scientific">Candidatus Lloydbacteria bacterium RIFCSPHIGHO2_02_FULL_54_17</name>
    <dbReference type="NCBI Taxonomy" id="1798664"/>
    <lineage>
        <taxon>Bacteria</taxon>
        <taxon>Candidatus Lloydiibacteriota</taxon>
    </lineage>
</organism>
<evidence type="ECO:0000313" key="2">
    <source>
        <dbReference type="EMBL" id="OGZ11719.1"/>
    </source>
</evidence>